<dbReference type="SUPFAM" id="SSF54928">
    <property type="entry name" value="RNA-binding domain, RBD"/>
    <property type="match status" value="1"/>
</dbReference>
<dbReference type="PROSITE" id="PS50119">
    <property type="entry name" value="ZF_BBOX"/>
    <property type="match status" value="1"/>
</dbReference>
<dbReference type="InterPro" id="IPR012677">
    <property type="entry name" value="Nucleotide-bd_a/b_plait_sf"/>
</dbReference>
<feature type="compositionally biased region" description="Low complexity" evidence="7">
    <location>
        <begin position="342"/>
        <end position="353"/>
    </location>
</feature>
<dbReference type="EMBL" id="SPLM01000001">
    <property type="protein sequence ID" value="TMW69195.1"/>
    <property type="molecule type" value="Genomic_DNA"/>
</dbReference>
<dbReference type="Pfam" id="PF00642">
    <property type="entry name" value="zf-CCCH"/>
    <property type="match status" value="2"/>
</dbReference>
<dbReference type="InterPro" id="IPR000315">
    <property type="entry name" value="Znf_B-box"/>
</dbReference>
<evidence type="ECO:0000256" key="5">
    <source>
        <dbReference type="PROSITE-ProRule" id="PRU00176"/>
    </source>
</evidence>
<dbReference type="SMART" id="SM00360">
    <property type="entry name" value="RRM"/>
    <property type="match status" value="1"/>
</dbReference>
<dbReference type="SMART" id="SM00356">
    <property type="entry name" value="ZnF_C3H1"/>
    <property type="match status" value="2"/>
</dbReference>
<dbReference type="Gene3D" id="3.30.70.330">
    <property type="match status" value="1"/>
</dbReference>
<feature type="zinc finger region" description="C3H1-type" evidence="6">
    <location>
        <begin position="80"/>
        <end position="107"/>
    </location>
</feature>
<proteinExistence type="predicted"/>
<evidence type="ECO:0000259" key="11">
    <source>
        <dbReference type="PROSITE" id="PS51061"/>
    </source>
</evidence>
<dbReference type="Pfam" id="PF00076">
    <property type="entry name" value="RRM_1"/>
    <property type="match status" value="1"/>
</dbReference>
<dbReference type="PANTHER" id="PTHR23216:SF1">
    <property type="entry name" value="NUCLEOLAR AND COILED-BODY PHOSPHOPROTEIN 1"/>
    <property type="match status" value="1"/>
</dbReference>
<feature type="compositionally biased region" description="Acidic residues" evidence="7">
    <location>
        <begin position="354"/>
        <end position="363"/>
    </location>
</feature>
<dbReference type="Gene3D" id="1.20.120.1350">
    <property type="entry name" value="Pneumovirus matrix protein 2 (M2), zinc-binding domain"/>
    <property type="match status" value="1"/>
</dbReference>
<protein>
    <submittedName>
        <fullName evidence="12">Uncharacterized protein</fullName>
    </submittedName>
</protein>
<dbReference type="PROSITE" id="PS51061">
    <property type="entry name" value="R3H"/>
    <property type="match status" value="1"/>
</dbReference>
<evidence type="ECO:0000313" key="12">
    <source>
        <dbReference type="EMBL" id="TMW69195.1"/>
    </source>
</evidence>
<dbReference type="SMART" id="SM00336">
    <property type="entry name" value="BBOX"/>
    <property type="match status" value="2"/>
</dbReference>
<dbReference type="PROSITE" id="PS50103">
    <property type="entry name" value="ZF_C3H1"/>
    <property type="match status" value="2"/>
</dbReference>
<dbReference type="InterPro" id="IPR001374">
    <property type="entry name" value="R3H_dom"/>
</dbReference>
<evidence type="ECO:0000256" key="2">
    <source>
        <dbReference type="ARBA" id="ARBA00022771"/>
    </source>
</evidence>
<keyword evidence="5" id="KW-0694">RNA-binding</keyword>
<dbReference type="SUPFAM" id="SSF90229">
    <property type="entry name" value="CCCH zinc finger"/>
    <property type="match status" value="2"/>
</dbReference>
<evidence type="ECO:0000313" key="13">
    <source>
        <dbReference type="Proteomes" id="UP000794436"/>
    </source>
</evidence>
<evidence type="ECO:0000259" key="10">
    <source>
        <dbReference type="PROSITE" id="PS50119"/>
    </source>
</evidence>
<feature type="region of interest" description="Disordered" evidence="7">
    <location>
        <begin position="159"/>
        <end position="181"/>
    </location>
</feature>
<evidence type="ECO:0000259" key="8">
    <source>
        <dbReference type="PROSITE" id="PS50102"/>
    </source>
</evidence>
<dbReference type="CDD" id="cd19757">
    <property type="entry name" value="Bbox1"/>
    <property type="match status" value="2"/>
</dbReference>
<dbReference type="Pfam" id="PF22586">
    <property type="entry name" value="ANCHR-like_BBOX"/>
    <property type="match status" value="1"/>
</dbReference>
<evidence type="ECO:0000256" key="7">
    <source>
        <dbReference type="SAM" id="MobiDB-lite"/>
    </source>
</evidence>
<keyword evidence="2 4" id="KW-0863">Zinc-finger</keyword>
<dbReference type="CDD" id="cd00590">
    <property type="entry name" value="RRM_SF"/>
    <property type="match status" value="1"/>
</dbReference>
<feature type="compositionally biased region" description="Low complexity" evidence="7">
    <location>
        <begin position="496"/>
        <end position="517"/>
    </location>
</feature>
<feature type="compositionally biased region" description="Acidic residues" evidence="7">
    <location>
        <begin position="410"/>
        <end position="419"/>
    </location>
</feature>
<dbReference type="Pfam" id="PF00643">
    <property type="entry name" value="zf-B_box"/>
    <property type="match status" value="1"/>
</dbReference>
<feature type="compositionally biased region" description="Low complexity" evidence="7">
    <location>
        <begin position="159"/>
        <end position="172"/>
    </location>
</feature>
<dbReference type="InterPro" id="IPR000504">
    <property type="entry name" value="RRM_dom"/>
</dbReference>
<dbReference type="SUPFAM" id="SSF82708">
    <property type="entry name" value="R3H domain"/>
    <property type="match status" value="1"/>
</dbReference>
<feature type="domain" description="C3H1-type" evidence="9">
    <location>
        <begin position="128"/>
        <end position="155"/>
    </location>
</feature>
<feature type="domain" description="B box-type" evidence="10">
    <location>
        <begin position="240"/>
        <end position="286"/>
    </location>
</feature>
<dbReference type="GO" id="GO:0008270">
    <property type="term" value="F:zinc ion binding"/>
    <property type="evidence" value="ECO:0007669"/>
    <property type="project" value="UniProtKB-KW"/>
</dbReference>
<evidence type="ECO:0000256" key="3">
    <source>
        <dbReference type="ARBA" id="ARBA00022833"/>
    </source>
</evidence>
<dbReference type="Proteomes" id="UP000794436">
    <property type="component" value="Unassembled WGS sequence"/>
</dbReference>
<dbReference type="Gene3D" id="3.30.160.60">
    <property type="entry name" value="Classic Zinc Finger"/>
    <property type="match status" value="1"/>
</dbReference>
<feature type="compositionally biased region" description="Basic and acidic residues" evidence="7">
    <location>
        <begin position="288"/>
        <end position="305"/>
    </location>
</feature>
<dbReference type="Gene3D" id="4.10.1000.10">
    <property type="entry name" value="Zinc finger, CCCH-type"/>
    <property type="match status" value="1"/>
</dbReference>
<evidence type="ECO:0000256" key="6">
    <source>
        <dbReference type="PROSITE-ProRule" id="PRU00723"/>
    </source>
</evidence>
<gene>
    <name evidence="12" type="ORF">Poli38472_001351</name>
</gene>
<dbReference type="SUPFAM" id="SSF57845">
    <property type="entry name" value="B-box zinc-binding domain"/>
    <property type="match status" value="1"/>
</dbReference>
<feature type="compositionally biased region" description="Low complexity" evidence="7">
    <location>
        <begin position="455"/>
        <end position="465"/>
    </location>
</feature>
<keyword evidence="13" id="KW-1185">Reference proteome</keyword>
<reference evidence="12" key="1">
    <citation type="submission" date="2019-03" db="EMBL/GenBank/DDBJ databases">
        <title>Long read genome sequence of the mycoparasitic Pythium oligandrum ATCC 38472 isolated from sugarbeet rhizosphere.</title>
        <authorList>
            <person name="Gaulin E."/>
        </authorList>
    </citation>
    <scope>NUCLEOTIDE SEQUENCE</scope>
    <source>
        <strain evidence="12">ATCC 38472_TT</strain>
    </source>
</reference>
<dbReference type="InterPro" id="IPR035979">
    <property type="entry name" value="RBD_domain_sf"/>
</dbReference>
<dbReference type="PROSITE" id="PS50102">
    <property type="entry name" value="RRM"/>
    <property type="match status" value="1"/>
</dbReference>
<dbReference type="InterPro" id="IPR036855">
    <property type="entry name" value="Znf_CCCH_sf"/>
</dbReference>
<feature type="domain" description="R3H" evidence="11">
    <location>
        <begin position="563"/>
        <end position="627"/>
    </location>
</feature>
<evidence type="ECO:0000256" key="4">
    <source>
        <dbReference type="PROSITE-ProRule" id="PRU00024"/>
    </source>
</evidence>
<dbReference type="InterPro" id="IPR036867">
    <property type="entry name" value="R3H_dom_sf"/>
</dbReference>
<dbReference type="OrthoDB" id="411372at2759"/>
<dbReference type="CDD" id="cd02325">
    <property type="entry name" value="R3H"/>
    <property type="match status" value="1"/>
</dbReference>
<dbReference type="InterPro" id="IPR039191">
    <property type="entry name" value="Nopp140-like"/>
</dbReference>
<evidence type="ECO:0000256" key="1">
    <source>
        <dbReference type="ARBA" id="ARBA00022723"/>
    </source>
</evidence>
<feature type="region of interest" description="Disordered" evidence="7">
    <location>
        <begin position="325"/>
        <end position="569"/>
    </location>
</feature>
<dbReference type="AlphaFoldDB" id="A0A8K1FMB9"/>
<accession>A0A8K1FMB9</accession>
<name>A0A8K1FMB9_PYTOL</name>
<feature type="region of interest" description="Disordered" evidence="7">
    <location>
        <begin position="280"/>
        <end position="311"/>
    </location>
</feature>
<dbReference type="Pfam" id="PF01424">
    <property type="entry name" value="R3H"/>
    <property type="match status" value="1"/>
</dbReference>
<feature type="domain" description="C3H1-type" evidence="9">
    <location>
        <begin position="80"/>
        <end position="107"/>
    </location>
</feature>
<dbReference type="Gene3D" id="3.30.1370.50">
    <property type="entry name" value="R3H-like domain"/>
    <property type="match status" value="1"/>
</dbReference>
<feature type="zinc finger region" description="C3H1-type" evidence="6">
    <location>
        <begin position="128"/>
        <end position="155"/>
    </location>
</feature>
<evidence type="ECO:0000259" key="9">
    <source>
        <dbReference type="PROSITE" id="PS50103"/>
    </source>
</evidence>
<feature type="compositionally biased region" description="Acidic residues" evidence="7">
    <location>
        <begin position="328"/>
        <end position="341"/>
    </location>
</feature>
<dbReference type="GO" id="GO:0003723">
    <property type="term" value="F:RNA binding"/>
    <property type="evidence" value="ECO:0007669"/>
    <property type="project" value="UniProtKB-UniRule"/>
</dbReference>
<feature type="domain" description="RRM" evidence="8">
    <location>
        <begin position="7"/>
        <end position="78"/>
    </location>
</feature>
<dbReference type="GO" id="GO:0005730">
    <property type="term" value="C:nucleolus"/>
    <property type="evidence" value="ECO:0007669"/>
    <property type="project" value="InterPro"/>
</dbReference>
<comment type="caution">
    <text evidence="12">The sequence shown here is derived from an EMBL/GenBank/DDBJ whole genome shotgun (WGS) entry which is preliminary data.</text>
</comment>
<organism evidence="12 13">
    <name type="scientific">Pythium oligandrum</name>
    <name type="common">Mycoparasitic fungus</name>
    <dbReference type="NCBI Taxonomy" id="41045"/>
    <lineage>
        <taxon>Eukaryota</taxon>
        <taxon>Sar</taxon>
        <taxon>Stramenopiles</taxon>
        <taxon>Oomycota</taxon>
        <taxon>Peronosporomycetes</taxon>
        <taxon>Pythiales</taxon>
        <taxon>Pythiaceae</taxon>
        <taxon>Pythium</taxon>
    </lineage>
</organism>
<dbReference type="PANTHER" id="PTHR23216">
    <property type="entry name" value="NUCLEOLAR AND COILED-BODY PHOSPHOPROTEIN 1"/>
    <property type="match status" value="1"/>
</dbReference>
<feature type="compositionally biased region" description="Acidic residues" evidence="7">
    <location>
        <begin position="483"/>
        <end position="492"/>
    </location>
</feature>
<keyword evidence="3 6" id="KW-0862">Zinc</keyword>
<dbReference type="InterPro" id="IPR000571">
    <property type="entry name" value="Znf_CCCH"/>
</dbReference>
<keyword evidence="1 6" id="KW-0479">Metal-binding</keyword>
<dbReference type="SMART" id="SM00393">
    <property type="entry name" value="R3H"/>
    <property type="match status" value="1"/>
</dbReference>
<sequence length="627" mass="67021">MEQPKEAALALKGLASGVTKDTLMAMFRTYGPVQRIALAGQGTAHVVFASRRSADRAAIATNGARVGGQAITVSKVGKFEKSARPCRSFQQGKCRKGDECKYLHVGEAGAAVKPAAATVPKVQTTPKADGPRPCQFFAMGQCRRGEDCQFLHETPAVAKKAAPAAKKTPAAKAKTEKKAKNQQSGQGRTCVECEQADSAVWQCVQCENALYCDDCNAAVHRPKVLRSHERTKLPPVVTKPKNPTCEECEKNESTVQCEDCGVPYCAACDSSVHQFKSLRSHKRTGLTSDEKPAKAAPVKKTETKAKPAAPVTAYIDSVPKFDLLSESESSEDEESDNEDAEPAVAPHAVTTTTEDSESEDVEMESAPAAPISYVNSVPKFELSSDSESSDDEDEKPAPIKKAPVNTELSSESESDDEDDKPAPLKTTPAPRAKAPVPVDVSSESSDDDFEDERPATPASAKPAPAKKIEAKPATVTVSSESSSESESDDDDEKPVVKAAPVAAKKRPAPSASSSDSDSSSDDEDEKPVAKQPRVTTTPARSSSNPPPPPPRRGQPERKPGISSGSSHTLVKKIEEYYESDNTEVMHLDPNLNGFERLLAHDCAERLGLQHVSVGLGLERHITISRKV</sequence>